<accession>A0A9D1FGI2</accession>
<evidence type="ECO:0000256" key="1">
    <source>
        <dbReference type="SAM" id="Phobius"/>
    </source>
</evidence>
<evidence type="ECO:0008006" key="4">
    <source>
        <dbReference type="Google" id="ProtNLM"/>
    </source>
</evidence>
<dbReference type="Proteomes" id="UP000886742">
    <property type="component" value="Unassembled WGS sequence"/>
</dbReference>
<keyword evidence="1" id="KW-0812">Transmembrane</keyword>
<dbReference type="EMBL" id="DVJI01000012">
    <property type="protein sequence ID" value="HIS70980.1"/>
    <property type="molecule type" value="Genomic_DNA"/>
</dbReference>
<comment type="caution">
    <text evidence="2">The sequence shown here is derived from an EMBL/GenBank/DDBJ whole genome shotgun (WGS) entry which is preliminary data.</text>
</comment>
<name>A0A9D1FGI2_9PROT</name>
<protein>
    <recommendedName>
        <fullName evidence="4">Tyrosine-protein kinase ephrin type A/B receptor-like domain-containing protein</fullName>
    </recommendedName>
</protein>
<organism evidence="2 3">
    <name type="scientific">Candidatus Enterousia intestinigallinarum</name>
    <dbReference type="NCBI Taxonomy" id="2840790"/>
    <lineage>
        <taxon>Bacteria</taxon>
        <taxon>Pseudomonadati</taxon>
        <taxon>Pseudomonadota</taxon>
        <taxon>Alphaproteobacteria</taxon>
        <taxon>Candidatus Enterousia</taxon>
    </lineage>
</organism>
<proteinExistence type="predicted"/>
<keyword evidence="1" id="KW-0472">Membrane</keyword>
<keyword evidence="1" id="KW-1133">Transmembrane helix</keyword>
<reference evidence="2" key="2">
    <citation type="journal article" date="2021" name="PeerJ">
        <title>Extensive microbial diversity within the chicken gut microbiome revealed by metagenomics and culture.</title>
        <authorList>
            <person name="Gilroy R."/>
            <person name="Ravi A."/>
            <person name="Getino M."/>
            <person name="Pursley I."/>
            <person name="Horton D.L."/>
            <person name="Alikhan N.F."/>
            <person name="Baker D."/>
            <person name="Gharbi K."/>
            <person name="Hall N."/>
            <person name="Watson M."/>
            <person name="Adriaenssens E.M."/>
            <person name="Foster-Nyarko E."/>
            <person name="Jarju S."/>
            <person name="Secka A."/>
            <person name="Antonio M."/>
            <person name="Oren A."/>
            <person name="Chaudhuri R.R."/>
            <person name="La Ragione R."/>
            <person name="Hildebrand F."/>
            <person name="Pallen M.J."/>
        </authorList>
    </citation>
    <scope>NUCLEOTIDE SEQUENCE</scope>
    <source>
        <strain evidence="2">ChiGjej3B3-5194</strain>
    </source>
</reference>
<evidence type="ECO:0000313" key="3">
    <source>
        <dbReference type="Proteomes" id="UP000886742"/>
    </source>
</evidence>
<evidence type="ECO:0000313" key="2">
    <source>
        <dbReference type="EMBL" id="HIS70980.1"/>
    </source>
</evidence>
<reference evidence="2" key="1">
    <citation type="submission" date="2020-10" db="EMBL/GenBank/DDBJ databases">
        <authorList>
            <person name="Gilroy R."/>
        </authorList>
    </citation>
    <scope>NUCLEOTIDE SEQUENCE</scope>
    <source>
        <strain evidence="2">ChiGjej3B3-5194</strain>
    </source>
</reference>
<feature type="transmembrane region" description="Helical" evidence="1">
    <location>
        <begin position="7"/>
        <end position="26"/>
    </location>
</feature>
<gene>
    <name evidence="2" type="ORF">IAD02_03270</name>
</gene>
<dbReference type="AlphaFoldDB" id="A0A9D1FGI2"/>
<dbReference type="PROSITE" id="PS51257">
    <property type="entry name" value="PROKAR_LIPOPROTEIN"/>
    <property type="match status" value="1"/>
</dbReference>
<sequence length="132" mass="13860">MNICKNYPIVGVLFITIFYPYVALAVCNPTGTSCSACTTYRCNSGYYGTALSASRGCTRCPTNATCAGGNNSTFVCNTGYYKNGSECAKCPSSGTTSGNGATTITQCYIPSGTKGSDSTGQYEYIGNCYYIL</sequence>